<dbReference type="GO" id="GO:0006303">
    <property type="term" value="P:double-strand break repair via nonhomologous end joining"/>
    <property type="evidence" value="ECO:0007669"/>
    <property type="project" value="TreeGrafter"/>
</dbReference>
<dbReference type="EMBL" id="KK101019">
    <property type="protein sequence ID" value="KIZ02565.1"/>
    <property type="molecule type" value="Genomic_DNA"/>
</dbReference>
<evidence type="ECO:0000256" key="1">
    <source>
        <dbReference type="SAM" id="MobiDB-lite"/>
    </source>
</evidence>
<proteinExistence type="predicted"/>
<dbReference type="Pfam" id="PF03731">
    <property type="entry name" value="Ku_N"/>
    <property type="match status" value="1"/>
</dbReference>
<dbReference type="SUPFAM" id="SSF53300">
    <property type="entry name" value="vWA-like"/>
    <property type="match status" value="1"/>
</dbReference>
<dbReference type="RefSeq" id="XP_013901584.1">
    <property type="nucleotide sequence ID" value="XM_014046130.1"/>
</dbReference>
<name>A0A0D2MHM8_9CHLO</name>
<evidence type="ECO:0000313" key="3">
    <source>
        <dbReference type="EMBL" id="KIZ02565.1"/>
    </source>
</evidence>
<dbReference type="OrthoDB" id="3249161at2759"/>
<feature type="domain" description="Ku70/Ku80 N-terminal alpha/beta" evidence="2">
    <location>
        <begin position="30"/>
        <end position="258"/>
    </location>
</feature>
<dbReference type="Gene3D" id="3.40.50.410">
    <property type="entry name" value="von Willebrand factor, type A domain"/>
    <property type="match status" value="1"/>
</dbReference>
<keyword evidence="4" id="KW-1185">Reference proteome</keyword>
<dbReference type="GO" id="GO:0042162">
    <property type="term" value="F:telomeric DNA binding"/>
    <property type="evidence" value="ECO:0007669"/>
    <property type="project" value="TreeGrafter"/>
</dbReference>
<feature type="compositionally biased region" description="Acidic residues" evidence="1">
    <location>
        <begin position="1"/>
        <end position="19"/>
    </location>
</feature>
<dbReference type="GO" id="GO:0000723">
    <property type="term" value="P:telomere maintenance"/>
    <property type="evidence" value="ECO:0007669"/>
    <property type="project" value="TreeGrafter"/>
</dbReference>
<protein>
    <recommendedName>
        <fullName evidence="2">Ku70/Ku80 N-terminal alpha/beta domain-containing protein</fullName>
    </recommendedName>
</protein>
<dbReference type="InterPro" id="IPR005161">
    <property type="entry name" value="Ku_N"/>
</dbReference>
<dbReference type="InterPro" id="IPR036465">
    <property type="entry name" value="vWFA_dom_sf"/>
</dbReference>
<feature type="region of interest" description="Disordered" evidence="1">
    <location>
        <begin position="254"/>
        <end position="282"/>
    </location>
</feature>
<dbReference type="STRING" id="145388.A0A0D2MHM8"/>
<dbReference type="PANTHER" id="PTHR12604">
    <property type="entry name" value="KU AUTOANTIGEN DNA HELICASE"/>
    <property type="match status" value="1"/>
</dbReference>
<dbReference type="GO" id="GO:0043564">
    <property type="term" value="C:Ku70:Ku80 complex"/>
    <property type="evidence" value="ECO:0007669"/>
    <property type="project" value="TreeGrafter"/>
</dbReference>
<dbReference type="GeneID" id="25738274"/>
<feature type="compositionally biased region" description="Acidic residues" evidence="1">
    <location>
        <begin position="259"/>
        <end position="268"/>
    </location>
</feature>
<dbReference type="KEGG" id="mng:MNEG_5397"/>
<organism evidence="3 4">
    <name type="scientific">Monoraphidium neglectum</name>
    <dbReference type="NCBI Taxonomy" id="145388"/>
    <lineage>
        <taxon>Eukaryota</taxon>
        <taxon>Viridiplantae</taxon>
        <taxon>Chlorophyta</taxon>
        <taxon>core chlorophytes</taxon>
        <taxon>Chlorophyceae</taxon>
        <taxon>CS clade</taxon>
        <taxon>Sphaeropleales</taxon>
        <taxon>Selenastraceae</taxon>
        <taxon>Monoraphidium</taxon>
    </lineage>
</organism>
<evidence type="ECO:0000313" key="4">
    <source>
        <dbReference type="Proteomes" id="UP000054498"/>
    </source>
</evidence>
<accession>A0A0D2MHM8</accession>
<feature type="region of interest" description="Disordered" evidence="1">
    <location>
        <begin position="1"/>
        <end position="23"/>
    </location>
</feature>
<evidence type="ECO:0000259" key="2">
    <source>
        <dbReference type="Pfam" id="PF03731"/>
    </source>
</evidence>
<dbReference type="PANTHER" id="PTHR12604:SF2">
    <property type="entry name" value="X-RAY REPAIR CROSS-COMPLEMENTING PROTEIN 6"/>
    <property type="match status" value="1"/>
</dbReference>
<reference evidence="3 4" key="1">
    <citation type="journal article" date="2013" name="BMC Genomics">
        <title>Reconstruction of the lipid metabolism for the microalga Monoraphidium neglectum from its genome sequence reveals characteristics suitable for biofuel production.</title>
        <authorList>
            <person name="Bogen C."/>
            <person name="Al-Dilaimi A."/>
            <person name="Albersmeier A."/>
            <person name="Wichmann J."/>
            <person name="Grundmann M."/>
            <person name="Rupp O."/>
            <person name="Lauersen K.J."/>
            <person name="Blifernez-Klassen O."/>
            <person name="Kalinowski J."/>
            <person name="Goesmann A."/>
            <person name="Mussgnug J.H."/>
            <person name="Kruse O."/>
        </authorList>
    </citation>
    <scope>NUCLEOTIDE SEQUENCE [LARGE SCALE GENOMIC DNA]</scope>
    <source>
        <strain evidence="3 4">SAG 48.87</strain>
    </source>
</reference>
<dbReference type="Proteomes" id="UP000054498">
    <property type="component" value="Unassembled WGS sequence"/>
</dbReference>
<dbReference type="AlphaFoldDB" id="A0A0D2MHM8"/>
<dbReference type="GO" id="GO:0003690">
    <property type="term" value="F:double-stranded DNA binding"/>
    <property type="evidence" value="ECO:0007669"/>
    <property type="project" value="TreeGrafter"/>
</dbReference>
<gene>
    <name evidence="3" type="ORF">MNEG_5397</name>
</gene>
<sequence length="357" mass="38892">MADDDYAPEALEDGDNEDKDDFKYEPSKHAIIALIDANPAMLEAAPEPMEEDDEEEEGGRQAPRSFLTVAVDAVRRLMKWRIMHAPNDEIGVMFYGAVRARHAAPAASPPPFFHTHRQASANVDAAYASVYQLAPLECPDVAVIHHAKFLEEVGSRESGDGASAADDLRAGLWAAFQKLVDQTKTSKATLRRIFIFTCNEDPTEGNARSREMLDQRLDLLHSRRIGLDVFPLLALSRPCDMTLFWNHAAQVAEGRGDESDGERDEDDPSSGGGGNGLGTLPPSISHRDVAAYLAYVAARTRASRPNARLDLIFPGPPAADGGREPAGLRIGVQMYALLRPAGKPNKVRELARCPSCP</sequence>